<evidence type="ECO:0000313" key="4">
    <source>
        <dbReference type="Proteomes" id="UP001257948"/>
    </source>
</evidence>
<evidence type="ECO:0008006" key="5">
    <source>
        <dbReference type="Google" id="ProtNLM"/>
    </source>
</evidence>
<protein>
    <recommendedName>
        <fullName evidence="5">Integral membrane protein</fullName>
    </recommendedName>
</protein>
<dbReference type="EMBL" id="JAVTLL010000037">
    <property type="protein sequence ID" value="MDT7846634.1"/>
    <property type="molecule type" value="Genomic_DNA"/>
</dbReference>
<comment type="caution">
    <text evidence="3">The sequence shown here is derived from an EMBL/GenBank/DDBJ whole genome shotgun (WGS) entry which is preliminary data.</text>
</comment>
<evidence type="ECO:0000313" key="3">
    <source>
        <dbReference type="EMBL" id="MDT7846634.1"/>
    </source>
</evidence>
<evidence type="ECO:0000256" key="2">
    <source>
        <dbReference type="SAM" id="Phobius"/>
    </source>
</evidence>
<dbReference type="Proteomes" id="UP001257948">
    <property type="component" value="Unassembled WGS sequence"/>
</dbReference>
<accession>A0ABU3M6V2</accession>
<gene>
    <name evidence="3" type="ORF">RQC66_38550</name>
</gene>
<keyword evidence="4" id="KW-1185">Reference proteome</keyword>
<sequence length="162" mass="16030">MTQPTPPQQPTDGNPFAQAPAPVPPAAPAQGNVALGVLAAVVVAVVTAFVYGAILKSTEHEIGYVAVGVGFAVGYVAGKVGGVNPALPVVSAVLSLGAVYAGQILGIAMIGADESGMNIGTILTDHFSLVTDVWSEEADVLTFVFLAVGAAAAFSGAKKAVA</sequence>
<feature type="transmembrane region" description="Helical" evidence="2">
    <location>
        <begin position="62"/>
        <end position="80"/>
    </location>
</feature>
<feature type="transmembrane region" description="Helical" evidence="2">
    <location>
        <begin position="86"/>
        <end position="110"/>
    </location>
</feature>
<reference evidence="4" key="1">
    <citation type="submission" date="2023-07" db="EMBL/GenBank/DDBJ databases">
        <title>Draft genome sequence of the endophytic actinobacterium Streptomyces justiciae WPN32, a potential antibiotic producer.</title>
        <authorList>
            <person name="Yasawong M."/>
            <person name="Pana W."/>
            <person name="Ganta P."/>
            <person name="Santapan N."/>
            <person name="Songngamsuk T."/>
            <person name="Phatcharaharikarn M."/>
            <person name="Kerdtoob S."/>
            <person name="Nantapong N."/>
        </authorList>
    </citation>
    <scope>NUCLEOTIDE SEQUENCE [LARGE SCALE GENOMIC DNA]</scope>
    <source>
        <strain evidence="4">WPN32</strain>
    </source>
</reference>
<dbReference type="RefSeq" id="WP_314206919.1">
    <property type="nucleotide sequence ID" value="NZ_JAVTLL010000037.1"/>
</dbReference>
<keyword evidence="2" id="KW-0812">Transmembrane</keyword>
<feature type="transmembrane region" description="Helical" evidence="2">
    <location>
        <begin position="33"/>
        <end position="55"/>
    </location>
</feature>
<evidence type="ECO:0000256" key="1">
    <source>
        <dbReference type="SAM" id="MobiDB-lite"/>
    </source>
</evidence>
<organism evidence="3 4">
    <name type="scientific">Streptomyces justiciae</name>
    <dbReference type="NCBI Taxonomy" id="2780140"/>
    <lineage>
        <taxon>Bacteria</taxon>
        <taxon>Bacillati</taxon>
        <taxon>Actinomycetota</taxon>
        <taxon>Actinomycetes</taxon>
        <taxon>Kitasatosporales</taxon>
        <taxon>Streptomycetaceae</taxon>
        <taxon>Streptomyces</taxon>
    </lineage>
</organism>
<proteinExistence type="predicted"/>
<name>A0ABU3M6V2_9ACTN</name>
<feature type="region of interest" description="Disordered" evidence="1">
    <location>
        <begin position="1"/>
        <end position="22"/>
    </location>
</feature>
<keyword evidence="2" id="KW-1133">Transmembrane helix</keyword>
<keyword evidence="2" id="KW-0472">Membrane</keyword>